<dbReference type="EMBL" id="BMMF01000006">
    <property type="protein sequence ID" value="GGK35408.1"/>
    <property type="molecule type" value="Genomic_DNA"/>
</dbReference>
<reference evidence="2 3" key="1">
    <citation type="journal article" date="2014" name="Int. J. Syst. Evol. Microbiol.">
        <title>Complete genome sequence of Corynebacterium casei LMG S-19264T (=DSM 44701T), isolated from a smear-ripened cheese.</title>
        <authorList>
            <consortium name="US DOE Joint Genome Institute (JGI-PGF)"/>
            <person name="Walter F."/>
            <person name="Albersmeier A."/>
            <person name="Kalinowski J."/>
            <person name="Ruckert C."/>
        </authorList>
    </citation>
    <scope>NUCLEOTIDE SEQUENCE [LARGE SCALE GENOMIC DNA]</scope>
    <source>
        <strain evidence="2 3">CGMCC 1.9161</strain>
    </source>
</reference>
<name>A0A917Q865_9HYPH</name>
<accession>A0A917Q865</accession>
<evidence type="ECO:0000259" key="1">
    <source>
        <dbReference type="Pfam" id="PF01402"/>
    </source>
</evidence>
<dbReference type="Proteomes" id="UP000600449">
    <property type="component" value="Unassembled WGS sequence"/>
</dbReference>
<comment type="caution">
    <text evidence="2">The sequence shown here is derived from an EMBL/GenBank/DDBJ whole genome shotgun (WGS) entry which is preliminary data.</text>
</comment>
<evidence type="ECO:0000313" key="2">
    <source>
        <dbReference type="EMBL" id="GGK35408.1"/>
    </source>
</evidence>
<organism evidence="2 3">
    <name type="scientific">Salinarimonas ramus</name>
    <dbReference type="NCBI Taxonomy" id="690164"/>
    <lineage>
        <taxon>Bacteria</taxon>
        <taxon>Pseudomonadati</taxon>
        <taxon>Pseudomonadota</taxon>
        <taxon>Alphaproteobacteria</taxon>
        <taxon>Hyphomicrobiales</taxon>
        <taxon>Salinarimonadaceae</taxon>
        <taxon>Salinarimonas</taxon>
    </lineage>
</organism>
<sequence>MVGFRAGKEITDALDEAARLETDQPNRSEMIRRIVTAYLKERGLL</sequence>
<keyword evidence="3" id="KW-1185">Reference proteome</keyword>
<proteinExistence type="predicted"/>
<dbReference type="Pfam" id="PF01402">
    <property type="entry name" value="RHH_1"/>
    <property type="match status" value="1"/>
</dbReference>
<dbReference type="AlphaFoldDB" id="A0A917Q865"/>
<evidence type="ECO:0000313" key="3">
    <source>
        <dbReference type="Proteomes" id="UP000600449"/>
    </source>
</evidence>
<feature type="domain" description="Ribbon-helix-helix protein CopG" evidence="1">
    <location>
        <begin position="4"/>
        <end position="41"/>
    </location>
</feature>
<gene>
    <name evidence="2" type="ORF">GCM10011322_22820</name>
</gene>
<dbReference type="RefSeq" id="WP_188912946.1">
    <property type="nucleotide sequence ID" value="NZ_BMMF01000006.1"/>
</dbReference>
<dbReference type="InterPro" id="IPR002145">
    <property type="entry name" value="CopG"/>
</dbReference>
<dbReference type="GO" id="GO:0006355">
    <property type="term" value="P:regulation of DNA-templated transcription"/>
    <property type="evidence" value="ECO:0007669"/>
    <property type="project" value="InterPro"/>
</dbReference>
<protein>
    <recommendedName>
        <fullName evidence="1">Ribbon-helix-helix protein CopG domain-containing protein</fullName>
    </recommendedName>
</protein>